<organism evidence="1">
    <name type="scientific">Micromonospora sp. CCTCC AA 2012012</name>
    <dbReference type="NCBI Taxonomy" id="3111921"/>
    <lineage>
        <taxon>Bacteria</taxon>
        <taxon>Bacillati</taxon>
        <taxon>Actinomycetota</taxon>
        <taxon>Actinomycetes</taxon>
        <taxon>Micromonosporales</taxon>
        <taxon>Micromonosporaceae</taxon>
        <taxon>Micromonospora</taxon>
    </lineage>
</organism>
<reference evidence="1" key="1">
    <citation type="submission" date="2024-01" db="EMBL/GenBank/DDBJ databases">
        <title>The genome sequence of Micromonospora mangrovi CCTCC AA 2012012.</title>
        <authorList>
            <person name="Gao J."/>
        </authorList>
    </citation>
    <scope>NUCLEOTIDE SEQUENCE</scope>
    <source>
        <strain evidence="1">CCTCC AA 2012012</strain>
    </source>
</reference>
<dbReference type="EMBL" id="CP157762">
    <property type="protein sequence ID" value="XBP94135.1"/>
    <property type="molecule type" value="Genomic_DNA"/>
</dbReference>
<dbReference type="RefSeq" id="WP_350933843.1">
    <property type="nucleotide sequence ID" value="NZ_CP157762.1"/>
</dbReference>
<dbReference type="AlphaFoldDB" id="A0AAU7M9B7"/>
<sequence>MFGNDAEFLLSIHRTHAAELQAEAAGERLARALPRRHPRGWLGRRTHAARAVDARR</sequence>
<evidence type="ECO:0000313" key="2">
    <source>
        <dbReference type="EMBL" id="XCH74834.1"/>
    </source>
</evidence>
<gene>
    <name evidence="2" type="ORF">ABUL08_01595</name>
    <name evidence="1" type="ORF">VK199_01590</name>
</gene>
<reference evidence="2" key="2">
    <citation type="submission" date="2024-06" db="EMBL/GenBank/DDBJ databases">
        <title>Micromonospora mangrovi CCTCC AA 2012012 genome sequences.</title>
        <authorList>
            <person name="Gao J."/>
        </authorList>
    </citation>
    <scope>NUCLEOTIDE SEQUENCE</scope>
    <source>
        <strain evidence="2">CCTCC AA 2012012</strain>
    </source>
</reference>
<evidence type="ECO:0000313" key="1">
    <source>
        <dbReference type="EMBL" id="XBP94135.1"/>
    </source>
</evidence>
<name>A0AAU7M9B7_9ACTN</name>
<accession>A0AAU7M9B7</accession>
<dbReference type="EMBL" id="CP159342">
    <property type="protein sequence ID" value="XCH74834.1"/>
    <property type="molecule type" value="Genomic_DNA"/>
</dbReference>
<protein>
    <submittedName>
        <fullName evidence="1">Uncharacterized protein</fullName>
    </submittedName>
</protein>
<proteinExistence type="predicted"/>